<accession>A0A1Y5EIY3</accession>
<reference evidence="3" key="1">
    <citation type="journal article" date="2017" name="Proc. Natl. Acad. Sci. U.S.A.">
        <title>Simulation of Deepwater Horizon oil plume reveals substrate specialization within a complex community of hydrocarbon degraders.</title>
        <authorList>
            <person name="Hu P."/>
            <person name="Dubinsky E.A."/>
            <person name="Probst A.J."/>
            <person name="Wang J."/>
            <person name="Sieber C.M.K."/>
            <person name="Tom L.M."/>
            <person name="Gardinali P."/>
            <person name="Banfield J.F."/>
            <person name="Atlas R.M."/>
            <person name="Andersen G.L."/>
        </authorList>
    </citation>
    <scope>NUCLEOTIDE SEQUENCE [LARGE SCALE GENOMIC DNA]</scope>
</reference>
<dbReference type="EMBL" id="MAAF01000040">
    <property type="protein sequence ID" value="OUR82370.1"/>
    <property type="molecule type" value="Genomic_DNA"/>
</dbReference>
<name>A0A1Y5EIY3_COLPS</name>
<protein>
    <submittedName>
        <fullName evidence="2">Transporter</fullName>
    </submittedName>
</protein>
<dbReference type="AlphaFoldDB" id="A0A1Y5EIY3"/>
<gene>
    <name evidence="2" type="ORF">A9Q75_06570</name>
</gene>
<dbReference type="Gene3D" id="1.20.1600.10">
    <property type="entry name" value="Outer membrane efflux proteins (OEP)"/>
    <property type="match status" value="1"/>
</dbReference>
<dbReference type="SUPFAM" id="SSF56954">
    <property type="entry name" value="Outer membrane efflux proteins (OEP)"/>
    <property type="match status" value="1"/>
</dbReference>
<dbReference type="InterPro" id="IPR003423">
    <property type="entry name" value="OMP_efflux"/>
</dbReference>
<dbReference type="PANTHER" id="PTHR30203">
    <property type="entry name" value="OUTER MEMBRANE CATION EFFLUX PROTEIN"/>
    <property type="match status" value="1"/>
</dbReference>
<evidence type="ECO:0000313" key="2">
    <source>
        <dbReference type="EMBL" id="OUR82370.1"/>
    </source>
</evidence>
<dbReference type="GO" id="GO:0015562">
    <property type="term" value="F:efflux transmembrane transporter activity"/>
    <property type="evidence" value="ECO:0007669"/>
    <property type="project" value="InterPro"/>
</dbReference>
<sequence length="424" mass="47055">MPTRKKAPLKPIASRFLRVGKLMITSLSVVSLGAFSQQTVKLNEAISYTLQQHPGLKSFSYMQKASEGMIEQASVSSPMTFSAEVEDAFGTGSYSGVSAMQTTLSISWLLEGDKIESRVNVANEKASMAKFKRQIKALNLAAETAKVFITLLSQKEQLKLAKLARNQTKQVLGEIKIRVTAGKLNVIDELRAKAELSRKKLTVEDLLHEIQASKAQLAAQWQGEADFIVDGDLLTIPTIAQIETVYKKLKSNPRLNIFSSQQQIAEAEIELAKVKQKPSWSVNTGIKRNEFVDDYAVTAGISIPFGSENRNRGKITALRAKQNQSRAESDALYQRISTQLLMLTHKLKHNRHVINGLSTETIPALELASIKAGAAYKIGRYRYTDWYAVQQELVTSQTELIEAYTNIHLFTIELECLTGSSISM</sequence>
<dbReference type="Proteomes" id="UP000243053">
    <property type="component" value="Unassembled WGS sequence"/>
</dbReference>
<dbReference type="PANTHER" id="PTHR30203:SF24">
    <property type="entry name" value="BLR4935 PROTEIN"/>
    <property type="match status" value="1"/>
</dbReference>
<comment type="similarity">
    <text evidence="1">Belongs to the outer membrane factor (OMF) (TC 1.B.17) family.</text>
</comment>
<comment type="caution">
    <text evidence="2">The sequence shown here is derived from an EMBL/GenBank/DDBJ whole genome shotgun (WGS) entry which is preliminary data.</text>
</comment>
<proteinExistence type="inferred from homology"/>
<dbReference type="Pfam" id="PF02321">
    <property type="entry name" value="OEP"/>
    <property type="match status" value="1"/>
</dbReference>
<dbReference type="InterPro" id="IPR010131">
    <property type="entry name" value="MdtP/NodT-like"/>
</dbReference>
<evidence type="ECO:0000256" key="1">
    <source>
        <dbReference type="ARBA" id="ARBA00007613"/>
    </source>
</evidence>
<evidence type="ECO:0000313" key="3">
    <source>
        <dbReference type="Proteomes" id="UP000243053"/>
    </source>
</evidence>
<organism evidence="2 3">
    <name type="scientific">Colwellia psychrerythraea</name>
    <name type="common">Vibrio psychroerythus</name>
    <dbReference type="NCBI Taxonomy" id="28229"/>
    <lineage>
        <taxon>Bacteria</taxon>
        <taxon>Pseudomonadati</taxon>
        <taxon>Pseudomonadota</taxon>
        <taxon>Gammaproteobacteria</taxon>
        <taxon>Alteromonadales</taxon>
        <taxon>Colwelliaceae</taxon>
        <taxon>Colwellia</taxon>
    </lineage>
</organism>